<evidence type="ECO:0000313" key="2">
    <source>
        <dbReference type="Proteomes" id="UP000217768"/>
    </source>
</evidence>
<protein>
    <submittedName>
        <fullName evidence="1">Uncharacterized protein</fullName>
    </submittedName>
</protein>
<name>A0A2A2ZB03_MYCAV</name>
<dbReference type="EMBL" id="NSFD01000064">
    <property type="protein sequence ID" value="PBA23525.1"/>
    <property type="molecule type" value="Genomic_DNA"/>
</dbReference>
<dbReference type="Proteomes" id="UP000217768">
    <property type="component" value="Unassembled WGS sequence"/>
</dbReference>
<sequence>MSAVLFDLALRVSARDRGAAVPRLLHNPAPKREVAVAVSARRAGGAIRVQAIGPNGRAETGSGGAGLAAIARAAGCTNGDLGGGPSAVVEGGASLRALAILATRFADPARCDSVAVAAGSALAGWWVERAAHPGTTALADVLAVSRQRYVLGVPPGADHPTLWRRAFGAPGGLGGVHAWHRAVTAGPALPGLEPTREDDDWLLGTYQDALNDGRSWDVPESLYLAAVRLRSRCDAADVFEAALLSDPLWRARGLHTGHVCTGEVVVGVSAAGTGRVVMHANRLDTRLRTGTAVIGWAGAPMADMPAVDSRFSGEVVTTGVEDGALAVTIGGLRRSGYRPAAGETVTVIPAPPSPSTIRSGRRVLARLYRRRFSWLSQGVTPTPVRRDVPLAVVIAAAENDEHDNEGDM</sequence>
<reference evidence="1 2" key="1">
    <citation type="submission" date="2017-08" db="EMBL/GenBank/DDBJ databases">
        <title>Phylogenetic analysis of Mycobacterium avium complex whole genomes.</title>
        <authorList>
            <person name="Caverly L.J."/>
            <person name="Spilker T."/>
            <person name="Lipuma J."/>
        </authorList>
    </citation>
    <scope>NUCLEOTIDE SEQUENCE [LARGE SCALE GENOMIC DNA]</scope>
    <source>
        <strain evidence="1 2">FLAC0165</strain>
    </source>
</reference>
<dbReference type="AlphaFoldDB" id="A0A2A2ZB03"/>
<proteinExistence type="predicted"/>
<accession>A0A2A2ZB03</accession>
<comment type="caution">
    <text evidence="1">The sequence shown here is derived from an EMBL/GenBank/DDBJ whole genome shotgun (WGS) entry which is preliminary data.</text>
</comment>
<gene>
    <name evidence="1" type="ORF">CKJ66_28060</name>
</gene>
<evidence type="ECO:0000313" key="1">
    <source>
        <dbReference type="EMBL" id="PBA23525.1"/>
    </source>
</evidence>
<organism evidence="1 2">
    <name type="scientific">Mycobacterium avium</name>
    <dbReference type="NCBI Taxonomy" id="1764"/>
    <lineage>
        <taxon>Bacteria</taxon>
        <taxon>Bacillati</taxon>
        <taxon>Actinomycetota</taxon>
        <taxon>Actinomycetes</taxon>
        <taxon>Mycobacteriales</taxon>
        <taxon>Mycobacteriaceae</taxon>
        <taxon>Mycobacterium</taxon>
        <taxon>Mycobacterium avium complex (MAC)</taxon>
    </lineage>
</organism>